<reference evidence="2" key="1">
    <citation type="journal article" date="2020" name="Stud. Mycol.">
        <title>101 Dothideomycetes genomes: a test case for predicting lifestyles and emergence of pathogens.</title>
        <authorList>
            <person name="Haridas S."/>
            <person name="Albert R."/>
            <person name="Binder M."/>
            <person name="Bloem J."/>
            <person name="Labutti K."/>
            <person name="Salamov A."/>
            <person name="Andreopoulos B."/>
            <person name="Baker S."/>
            <person name="Barry K."/>
            <person name="Bills G."/>
            <person name="Bluhm B."/>
            <person name="Cannon C."/>
            <person name="Castanera R."/>
            <person name="Culley D."/>
            <person name="Daum C."/>
            <person name="Ezra D."/>
            <person name="Gonzalez J."/>
            <person name="Henrissat B."/>
            <person name="Kuo A."/>
            <person name="Liang C."/>
            <person name="Lipzen A."/>
            <person name="Lutzoni F."/>
            <person name="Magnuson J."/>
            <person name="Mondo S."/>
            <person name="Nolan M."/>
            <person name="Ohm R."/>
            <person name="Pangilinan J."/>
            <person name="Park H.-J."/>
            <person name="Ramirez L."/>
            <person name="Alfaro M."/>
            <person name="Sun H."/>
            <person name="Tritt A."/>
            <person name="Yoshinaga Y."/>
            <person name="Zwiers L.-H."/>
            <person name="Turgeon B."/>
            <person name="Goodwin S."/>
            <person name="Spatafora J."/>
            <person name="Crous P."/>
            <person name="Grigoriev I."/>
        </authorList>
    </citation>
    <scope>NUCLEOTIDE SEQUENCE</scope>
    <source>
        <strain evidence="2">CBS 379.55</strain>
    </source>
</reference>
<dbReference type="OrthoDB" id="5425556at2759"/>
<dbReference type="SUPFAM" id="SSF81383">
    <property type="entry name" value="F-box domain"/>
    <property type="match status" value="1"/>
</dbReference>
<keyword evidence="3" id="KW-1185">Reference proteome</keyword>
<dbReference type="GeneID" id="54556115"/>
<name>A0A6A6JIF6_WESOR</name>
<dbReference type="Proteomes" id="UP000800097">
    <property type="component" value="Unassembled WGS sequence"/>
</dbReference>
<dbReference type="AlphaFoldDB" id="A0A6A6JIF6"/>
<dbReference type="CDD" id="cd09917">
    <property type="entry name" value="F-box_SF"/>
    <property type="match status" value="1"/>
</dbReference>
<evidence type="ECO:0000313" key="2">
    <source>
        <dbReference type="EMBL" id="KAF2275873.1"/>
    </source>
</evidence>
<dbReference type="Gene3D" id="3.80.10.10">
    <property type="entry name" value="Ribonuclease Inhibitor"/>
    <property type="match status" value="1"/>
</dbReference>
<dbReference type="EMBL" id="ML986495">
    <property type="protein sequence ID" value="KAF2275873.1"/>
    <property type="molecule type" value="Genomic_DNA"/>
</dbReference>
<dbReference type="InterPro" id="IPR032675">
    <property type="entry name" value="LRR_dom_sf"/>
</dbReference>
<dbReference type="Gene3D" id="1.20.1280.50">
    <property type="match status" value="1"/>
</dbReference>
<organism evidence="2 3">
    <name type="scientific">Westerdykella ornata</name>
    <dbReference type="NCBI Taxonomy" id="318751"/>
    <lineage>
        <taxon>Eukaryota</taxon>
        <taxon>Fungi</taxon>
        <taxon>Dikarya</taxon>
        <taxon>Ascomycota</taxon>
        <taxon>Pezizomycotina</taxon>
        <taxon>Dothideomycetes</taxon>
        <taxon>Pleosporomycetidae</taxon>
        <taxon>Pleosporales</taxon>
        <taxon>Sporormiaceae</taxon>
        <taxon>Westerdykella</taxon>
    </lineage>
</organism>
<proteinExistence type="predicted"/>
<evidence type="ECO:0000313" key="3">
    <source>
        <dbReference type="Proteomes" id="UP000800097"/>
    </source>
</evidence>
<gene>
    <name evidence="2" type="ORF">EI97DRAFT_58900</name>
</gene>
<evidence type="ECO:0000259" key="1">
    <source>
        <dbReference type="PROSITE" id="PS50181"/>
    </source>
</evidence>
<dbReference type="InterPro" id="IPR036047">
    <property type="entry name" value="F-box-like_dom_sf"/>
</dbReference>
<feature type="domain" description="F-box" evidence="1">
    <location>
        <begin position="4"/>
        <end position="50"/>
    </location>
</feature>
<sequence length="349" mass="39052">MASSSLLLSLPPEVISNILFFLPIQSLLRFSQTNRYSHSLAVSNLHTLSLGIYTTRIAAIISCLSATKYPEPKLTTSSFPSSIGCSSEVTNTKRDKEPNLEPKEHFGTRGPYSVAIVLQEAQWLDATTLLLFHNALMKSVIIRHRTALRNVELSLWTLTVPIAKSLSALQGLRTLSIRIEAFPQVRGMRGGLAVSQRLEQREAWNILTADAVWAPRLHALRLEGGEITSTQVSRLLRRSRWCRELWLSKCALVDKGIWSFLANEWATANASLRILGIMECGGQLDEEVLELIDRLEGLQFLFLQGVASYNVSSEVVAQRNETYWRIPEFIPPVSPAFMGTVIEADPLYM</sequence>
<dbReference type="PROSITE" id="PS50181">
    <property type="entry name" value="FBOX"/>
    <property type="match status" value="1"/>
</dbReference>
<dbReference type="InterPro" id="IPR001810">
    <property type="entry name" value="F-box_dom"/>
</dbReference>
<protein>
    <recommendedName>
        <fullName evidence="1">F-box domain-containing protein</fullName>
    </recommendedName>
</protein>
<dbReference type="SUPFAM" id="SSF52047">
    <property type="entry name" value="RNI-like"/>
    <property type="match status" value="1"/>
</dbReference>
<accession>A0A6A6JIF6</accession>
<dbReference type="Pfam" id="PF00646">
    <property type="entry name" value="F-box"/>
    <property type="match status" value="1"/>
</dbReference>
<dbReference type="RefSeq" id="XP_033653412.1">
    <property type="nucleotide sequence ID" value="XM_033802940.1"/>
</dbReference>